<evidence type="ECO:0000256" key="4">
    <source>
        <dbReference type="ARBA" id="ARBA00060860"/>
    </source>
</evidence>
<comment type="caution">
    <text evidence="8">The sequence shown here is derived from an EMBL/GenBank/DDBJ whole genome shotgun (WGS) entry which is preliminary data.</text>
</comment>
<feature type="domain" description="PX" evidence="7">
    <location>
        <begin position="182"/>
        <end position="296"/>
    </location>
</feature>
<dbReference type="SUPFAM" id="SSF64268">
    <property type="entry name" value="PX domain"/>
    <property type="match status" value="1"/>
</dbReference>
<evidence type="ECO:0000313" key="8">
    <source>
        <dbReference type="EMBL" id="KAK3337899.1"/>
    </source>
</evidence>
<dbReference type="Proteomes" id="UP001278500">
    <property type="component" value="Unassembled WGS sequence"/>
</dbReference>
<dbReference type="FunFam" id="3.30.1520.10:FF:000034">
    <property type="entry name" value="Vacuolar protein sorting-associated protein 17"/>
    <property type="match status" value="1"/>
</dbReference>
<dbReference type="InterPro" id="IPR015404">
    <property type="entry name" value="Vps5_C"/>
</dbReference>
<dbReference type="InterPro" id="IPR036871">
    <property type="entry name" value="PX_dom_sf"/>
</dbReference>
<dbReference type="GO" id="GO:0005829">
    <property type="term" value="C:cytosol"/>
    <property type="evidence" value="ECO:0007669"/>
    <property type="project" value="GOC"/>
</dbReference>
<name>A0AAE0J6N1_9PEZI</name>
<dbReference type="FunFam" id="1.20.1270.60:FF:000046">
    <property type="entry name" value="Vacuolar protein sorting-associated protein 17"/>
    <property type="match status" value="1"/>
</dbReference>
<dbReference type="PANTHER" id="PTHR47433:SF1">
    <property type="entry name" value="VACUOLAR PROTEIN SORTING-ASSOCIATED PROTEIN 17"/>
    <property type="match status" value="1"/>
</dbReference>
<dbReference type="GO" id="GO:0005768">
    <property type="term" value="C:endosome"/>
    <property type="evidence" value="ECO:0007669"/>
    <property type="project" value="TreeGrafter"/>
</dbReference>
<evidence type="ECO:0000256" key="3">
    <source>
        <dbReference type="ARBA" id="ARBA00023054"/>
    </source>
</evidence>
<dbReference type="Pfam" id="PF09325">
    <property type="entry name" value="Vps5"/>
    <property type="match status" value="1"/>
</dbReference>
<dbReference type="SMART" id="SM00312">
    <property type="entry name" value="PX"/>
    <property type="match status" value="1"/>
</dbReference>
<feature type="compositionally biased region" description="Polar residues" evidence="6">
    <location>
        <begin position="110"/>
        <end position="125"/>
    </location>
</feature>
<dbReference type="GO" id="GO:0030905">
    <property type="term" value="C:retromer, tubulation complex"/>
    <property type="evidence" value="ECO:0007669"/>
    <property type="project" value="TreeGrafter"/>
</dbReference>
<feature type="region of interest" description="Disordered" evidence="6">
    <location>
        <begin position="1"/>
        <end position="186"/>
    </location>
</feature>
<dbReference type="GO" id="GO:0032266">
    <property type="term" value="F:phosphatidylinositol-3-phosphate binding"/>
    <property type="evidence" value="ECO:0007669"/>
    <property type="project" value="TreeGrafter"/>
</dbReference>
<dbReference type="GO" id="GO:0042147">
    <property type="term" value="P:retrograde transport, endosome to Golgi"/>
    <property type="evidence" value="ECO:0007669"/>
    <property type="project" value="InterPro"/>
</dbReference>
<dbReference type="InterPro" id="IPR027267">
    <property type="entry name" value="AH/BAR_dom_sf"/>
</dbReference>
<feature type="compositionally biased region" description="Polar residues" evidence="6">
    <location>
        <begin position="89"/>
        <end position="99"/>
    </location>
</feature>
<dbReference type="PANTHER" id="PTHR47433">
    <property type="entry name" value="VACUOLAR PROTEIN SORTING-ASSOCIATED PROTEIN 17"/>
    <property type="match status" value="1"/>
</dbReference>
<evidence type="ECO:0000256" key="1">
    <source>
        <dbReference type="ARBA" id="ARBA00022448"/>
    </source>
</evidence>
<feature type="region of interest" description="Disordered" evidence="6">
    <location>
        <begin position="612"/>
        <end position="665"/>
    </location>
</feature>
<sequence>MDYSASINDTEHAAGSSPWGNSPSSSPRPTRSTFASTIIPDDYVPPTPNNGLNDEGGFGAGDNGFHRHDTTDAPESQSGALFSDDVPSGQPQQENQTSHSTDDSQGEAIPQSQTESHQEPQNEYGQHQQSPEQQHPQYPPHQQQQQQQQQQQYQQYQQQPPPQQQQYSPDQRVQQQFRRPQPQFKLQAKITGLERTGRKDPILRFDVHTNLPSFRTTQYRDVRRLHSEFIKLAEHLISANPEAIVPAVPPALTSAGAGTDEDEARVKALMQRWFNYVCSNEVLMRDDEMVLFTESDFGYSPMVKKKQPATGVRRKILKQFAPPPDDTPELQEARPIVKLFYLGAMDAGHKVDKLVKTRRGLGLVEADYGIKLSNMHIQEPHAGLSNAYRKLGKVLQTVGDLHAAQATAEATTIGDPFQYHSSDAFIVKETLTNRQILMRELLQAQEVTRSKLHAADRLKSSSNVRRERVDEAIAALRDAQDAESTLQHKTTRVTQNLVHERRKWFARTAADMRLSIREYVLRQIEAERRTLALLESVRPDIRAIDSSGGLSRLGRESHPTVRRASLAASQGPKGDAWSGVPRARLGEAGSVSGARSISGSFMAGSVLGVGAGGVEGEEAGGEDPERPGSGGARGAAGSLVGLPEEDDEDRVDARNAASRLATSTF</sequence>
<keyword evidence="9" id="KW-1185">Reference proteome</keyword>
<evidence type="ECO:0000256" key="6">
    <source>
        <dbReference type="SAM" id="MobiDB-lite"/>
    </source>
</evidence>
<dbReference type="InterPro" id="IPR037907">
    <property type="entry name" value="Vps17_PX"/>
</dbReference>
<dbReference type="AlphaFoldDB" id="A0AAE0J6N1"/>
<dbReference type="InterPro" id="IPR053055">
    <property type="entry name" value="VPS17"/>
</dbReference>
<dbReference type="Gene3D" id="1.20.1270.60">
    <property type="entry name" value="Arfaptin homology (AH) domain/BAR domain"/>
    <property type="match status" value="1"/>
</dbReference>
<gene>
    <name evidence="8" type="ORF">B0H65DRAFT_445836</name>
</gene>
<dbReference type="RefSeq" id="XP_062677350.1">
    <property type="nucleotide sequence ID" value="XM_062825771.1"/>
</dbReference>
<dbReference type="EMBL" id="JAUEPP010000008">
    <property type="protein sequence ID" value="KAK3337899.1"/>
    <property type="molecule type" value="Genomic_DNA"/>
</dbReference>
<keyword evidence="2" id="KW-0653">Protein transport</keyword>
<keyword evidence="1" id="KW-0813">Transport</keyword>
<dbReference type="Pfam" id="PF00787">
    <property type="entry name" value="PX"/>
    <property type="match status" value="1"/>
</dbReference>
<comment type="similarity">
    <text evidence="4">Belongs to the VPS17 family.</text>
</comment>
<dbReference type="PIRSF" id="PIRSF011791">
    <property type="entry name" value="Vps17"/>
    <property type="match status" value="1"/>
</dbReference>
<evidence type="ECO:0000313" key="9">
    <source>
        <dbReference type="Proteomes" id="UP001278500"/>
    </source>
</evidence>
<keyword evidence="3" id="KW-0175">Coiled coil</keyword>
<accession>A0AAE0J6N1</accession>
<reference evidence="8" key="2">
    <citation type="submission" date="2023-06" db="EMBL/GenBank/DDBJ databases">
        <authorList>
            <consortium name="Lawrence Berkeley National Laboratory"/>
            <person name="Haridas S."/>
            <person name="Hensen N."/>
            <person name="Bonometti L."/>
            <person name="Westerberg I."/>
            <person name="Brannstrom I.O."/>
            <person name="Guillou S."/>
            <person name="Cros-Aarteil S."/>
            <person name="Calhoun S."/>
            <person name="Kuo A."/>
            <person name="Mondo S."/>
            <person name="Pangilinan J."/>
            <person name="Riley R."/>
            <person name="Labutti K."/>
            <person name="Andreopoulos B."/>
            <person name="Lipzen A."/>
            <person name="Chen C."/>
            <person name="Yanf M."/>
            <person name="Daum C."/>
            <person name="Ng V."/>
            <person name="Clum A."/>
            <person name="Steindorff A."/>
            <person name="Ohm R."/>
            <person name="Martin F."/>
            <person name="Silar P."/>
            <person name="Natvig D."/>
            <person name="Lalanne C."/>
            <person name="Gautier V."/>
            <person name="Ament-Velasquez S.L."/>
            <person name="Kruys A."/>
            <person name="Hutchinson M.I."/>
            <person name="Powell A.J."/>
            <person name="Barry K."/>
            <person name="Miller A.N."/>
            <person name="Grigoriev I.V."/>
            <person name="Debuchy R."/>
            <person name="Gladieux P."/>
            <person name="Thoren M.H."/>
            <person name="Johannesson H."/>
        </authorList>
    </citation>
    <scope>NUCLEOTIDE SEQUENCE</scope>
    <source>
        <strain evidence="8">CBS 560.94</strain>
    </source>
</reference>
<protein>
    <recommendedName>
        <fullName evidence="5">Vacuolar protein sorting-associated protein 17</fullName>
    </recommendedName>
</protein>
<organism evidence="8 9">
    <name type="scientific">Neurospora tetraspora</name>
    <dbReference type="NCBI Taxonomy" id="94610"/>
    <lineage>
        <taxon>Eukaryota</taxon>
        <taxon>Fungi</taxon>
        <taxon>Dikarya</taxon>
        <taxon>Ascomycota</taxon>
        <taxon>Pezizomycotina</taxon>
        <taxon>Sordariomycetes</taxon>
        <taxon>Sordariomycetidae</taxon>
        <taxon>Sordariales</taxon>
        <taxon>Sordariaceae</taxon>
        <taxon>Neurospora</taxon>
    </lineage>
</organism>
<feature type="region of interest" description="Disordered" evidence="6">
    <location>
        <begin position="545"/>
        <end position="581"/>
    </location>
</feature>
<evidence type="ECO:0000259" key="7">
    <source>
        <dbReference type="SMART" id="SM00312"/>
    </source>
</evidence>
<evidence type="ECO:0000256" key="5">
    <source>
        <dbReference type="ARBA" id="ARBA00073022"/>
    </source>
</evidence>
<evidence type="ECO:0000256" key="2">
    <source>
        <dbReference type="ARBA" id="ARBA00022927"/>
    </source>
</evidence>
<reference evidence="8" key="1">
    <citation type="journal article" date="2023" name="Mol. Phylogenet. Evol.">
        <title>Genome-scale phylogeny and comparative genomics of the fungal order Sordariales.</title>
        <authorList>
            <person name="Hensen N."/>
            <person name="Bonometti L."/>
            <person name="Westerberg I."/>
            <person name="Brannstrom I.O."/>
            <person name="Guillou S."/>
            <person name="Cros-Aarteil S."/>
            <person name="Calhoun S."/>
            <person name="Haridas S."/>
            <person name="Kuo A."/>
            <person name="Mondo S."/>
            <person name="Pangilinan J."/>
            <person name="Riley R."/>
            <person name="LaButti K."/>
            <person name="Andreopoulos B."/>
            <person name="Lipzen A."/>
            <person name="Chen C."/>
            <person name="Yan M."/>
            <person name="Daum C."/>
            <person name="Ng V."/>
            <person name="Clum A."/>
            <person name="Steindorff A."/>
            <person name="Ohm R.A."/>
            <person name="Martin F."/>
            <person name="Silar P."/>
            <person name="Natvig D.O."/>
            <person name="Lalanne C."/>
            <person name="Gautier V."/>
            <person name="Ament-Velasquez S.L."/>
            <person name="Kruys A."/>
            <person name="Hutchinson M.I."/>
            <person name="Powell A.J."/>
            <person name="Barry K."/>
            <person name="Miller A.N."/>
            <person name="Grigoriev I.V."/>
            <person name="Debuchy R."/>
            <person name="Gladieux P."/>
            <person name="Hiltunen Thoren M."/>
            <person name="Johannesson H."/>
        </authorList>
    </citation>
    <scope>NUCLEOTIDE SEQUENCE</scope>
    <source>
        <strain evidence="8">CBS 560.94</strain>
    </source>
</reference>
<dbReference type="GO" id="GO:0006886">
    <property type="term" value="P:intracellular protein transport"/>
    <property type="evidence" value="ECO:0007669"/>
    <property type="project" value="TreeGrafter"/>
</dbReference>
<dbReference type="GeneID" id="87862925"/>
<dbReference type="CDD" id="cd06891">
    <property type="entry name" value="PX_Vps17p"/>
    <property type="match status" value="1"/>
</dbReference>
<feature type="compositionally biased region" description="Low complexity" evidence="6">
    <location>
        <begin position="16"/>
        <end position="33"/>
    </location>
</feature>
<dbReference type="Gene3D" id="3.30.1520.10">
    <property type="entry name" value="Phox-like domain"/>
    <property type="match status" value="1"/>
</dbReference>
<dbReference type="InterPro" id="IPR014461">
    <property type="entry name" value="Retromer_complex_Vps17"/>
</dbReference>
<proteinExistence type="inferred from homology"/>
<feature type="compositionally biased region" description="Low complexity" evidence="6">
    <location>
        <begin position="126"/>
        <end position="184"/>
    </location>
</feature>
<dbReference type="InterPro" id="IPR001683">
    <property type="entry name" value="PX_dom"/>
</dbReference>